<dbReference type="InterPro" id="IPR036259">
    <property type="entry name" value="MFS_trans_sf"/>
</dbReference>
<dbReference type="Proteomes" id="UP000468735">
    <property type="component" value="Unassembled WGS sequence"/>
</dbReference>
<sequence>MTITDSRVAASTRRPGPRGHRAWWIVAVAATAIMAAGAFSTLPGLLVAPLQREFQWSHGTTGLAMWVNMALNGLVAPFAAALMERFGPRRVAAAALVTIAAGAALTTVMTAAWQLTLYWGVLIGLGTGALGGTFATVITNRWFVRRRGLATGILTASSVFGQFVFLPPLAWIVDHVEWRAGTVTVALAALVVVPFAWFLLRDHPSEAGTTAYGAADPSPLAPPLPYAFRRAFQVLRGAAQTRTFWLLAGTFAICGISTNGLMWTHFVPAAGDHGMAPTTAASMLTLIGIFNVGGTIASGWLTDRYDARLLLAVYYTLRAGTLFALPHLLGPAVHPPLIAFVVLFGLLDVATIPPTIALSAIRDRFGPEESAVVFGWTLAAHQVGAGLMALAGGLLRDALGTYTLVWIFAGLLCLVAALLAAVIPRATAH</sequence>
<evidence type="ECO:0000256" key="4">
    <source>
        <dbReference type="ARBA" id="ARBA00023136"/>
    </source>
</evidence>
<evidence type="ECO:0000256" key="3">
    <source>
        <dbReference type="ARBA" id="ARBA00022989"/>
    </source>
</evidence>
<feature type="transmembrane region" description="Helical" evidence="5">
    <location>
        <begin position="244"/>
        <end position="263"/>
    </location>
</feature>
<dbReference type="SUPFAM" id="SSF103473">
    <property type="entry name" value="MFS general substrate transporter"/>
    <property type="match status" value="1"/>
</dbReference>
<feature type="transmembrane region" description="Helical" evidence="5">
    <location>
        <begin position="337"/>
        <end position="361"/>
    </location>
</feature>
<dbReference type="InterPro" id="IPR050327">
    <property type="entry name" value="Proton-linked_MCT"/>
</dbReference>
<protein>
    <submittedName>
        <fullName evidence="7">MFS transporter</fullName>
    </submittedName>
</protein>
<evidence type="ECO:0000259" key="6">
    <source>
        <dbReference type="PROSITE" id="PS50850"/>
    </source>
</evidence>
<comment type="caution">
    <text evidence="7">The sequence shown here is derived from an EMBL/GenBank/DDBJ whole genome shotgun (WGS) entry which is preliminary data.</text>
</comment>
<dbReference type="OrthoDB" id="146345at2"/>
<feature type="transmembrane region" description="Helical" evidence="5">
    <location>
        <begin position="63"/>
        <end position="82"/>
    </location>
</feature>
<feature type="transmembrane region" description="Helical" evidence="5">
    <location>
        <begin position="401"/>
        <end position="423"/>
    </location>
</feature>
<evidence type="ECO:0000256" key="1">
    <source>
        <dbReference type="ARBA" id="ARBA00004651"/>
    </source>
</evidence>
<dbReference type="RefSeq" id="WP_151566748.1">
    <property type="nucleotide sequence ID" value="NZ_WBMT01000021.1"/>
</dbReference>
<dbReference type="EMBL" id="WBMT01000021">
    <property type="protein sequence ID" value="KAB2342687.1"/>
    <property type="molecule type" value="Genomic_DNA"/>
</dbReference>
<comment type="subcellular location">
    <subcellularLocation>
        <location evidence="1">Cell membrane</location>
        <topology evidence="1">Multi-pass membrane protein</topology>
    </subcellularLocation>
</comment>
<evidence type="ECO:0000256" key="5">
    <source>
        <dbReference type="SAM" id="Phobius"/>
    </source>
</evidence>
<gene>
    <name evidence="7" type="ORF">F8566_37230</name>
</gene>
<feature type="transmembrane region" description="Helical" evidence="5">
    <location>
        <begin position="149"/>
        <end position="172"/>
    </location>
</feature>
<keyword evidence="4 5" id="KW-0472">Membrane</keyword>
<keyword evidence="2 5" id="KW-0812">Transmembrane</keyword>
<feature type="transmembrane region" description="Helical" evidence="5">
    <location>
        <begin position="309"/>
        <end position="325"/>
    </location>
</feature>
<dbReference type="GO" id="GO:0005886">
    <property type="term" value="C:plasma membrane"/>
    <property type="evidence" value="ECO:0007669"/>
    <property type="project" value="UniProtKB-SubCell"/>
</dbReference>
<proteinExistence type="predicted"/>
<dbReference type="PROSITE" id="PS50850">
    <property type="entry name" value="MFS"/>
    <property type="match status" value="1"/>
</dbReference>
<dbReference type="InterPro" id="IPR011701">
    <property type="entry name" value="MFS"/>
</dbReference>
<evidence type="ECO:0000313" key="7">
    <source>
        <dbReference type="EMBL" id="KAB2342687.1"/>
    </source>
</evidence>
<dbReference type="Pfam" id="PF07690">
    <property type="entry name" value="MFS_1"/>
    <property type="match status" value="1"/>
</dbReference>
<keyword evidence="8" id="KW-1185">Reference proteome</keyword>
<dbReference type="InterPro" id="IPR020846">
    <property type="entry name" value="MFS_dom"/>
</dbReference>
<feature type="transmembrane region" description="Helical" evidence="5">
    <location>
        <begin position="283"/>
        <end position="302"/>
    </location>
</feature>
<dbReference type="GO" id="GO:0022857">
    <property type="term" value="F:transmembrane transporter activity"/>
    <property type="evidence" value="ECO:0007669"/>
    <property type="project" value="InterPro"/>
</dbReference>
<feature type="domain" description="Major facilitator superfamily (MFS) profile" evidence="6">
    <location>
        <begin position="25"/>
        <end position="428"/>
    </location>
</feature>
<feature type="transmembrane region" description="Helical" evidence="5">
    <location>
        <begin position="91"/>
        <end position="111"/>
    </location>
</feature>
<keyword evidence="3 5" id="KW-1133">Transmembrane helix</keyword>
<evidence type="ECO:0000313" key="8">
    <source>
        <dbReference type="Proteomes" id="UP000468735"/>
    </source>
</evidence>
<dbReference type="PANTHER" id="PTHR11360:SF284">
    <property type="entry name" value="EG:103B4.3 PROTEIN-RELATED"/>
    <property type="match status" value="1"/>
</dbReference>
<dbReference type="CDD" id="cd17355">
    <property type="entry name" value="MFS_YcxA_like"/>
    <property type="match status" value="1"/>
</dbReference>
<feature type="transmembrane region" description="Helical" evidence="5">
    <location>
        <begin position="178"/>
        <end position="200"/>
    </location>
</feature>
<evidence type="ECO:0000256" key="2">
    <source>
        <dbReference type="ARBA" id="ARBA00022692"/>
    </source>
</evidence>
<feature type="transmembrane region" description="Helical" evidence="5">
    <location>
        <begin position="373"/>
        <end position="395"/>
    </location>
</feature>
<feature type="transmembrane region" description="Helical" evidence="5">
    <location>
        <begin position="21"/>
        <end position="43"/>
    </location>
</feature>
<organism evidence="7 8">
    <name type="scientific">Actinomadura rudentiformis</name>
    <dbReference type="NCBI Taxonomy" id="359158"/>
    <lineage>
        <taxon>Bacteria</taxon>
        <taxon>Bacillati</taxon>
        <taxon>Actinomycetota</taxon>
        <taxon>Actinomycetes</taxon>
        <taxon>Streptosporangiales</taxon>
        <taxon>Thermomonosporaceae</taxon>
        <taxon>Actinomadura</taxon>
    </lineage>
</organism>
<reference evidence="7 8" key="1">
    <citation type="submission" date="2019-09" db="EMBL/GenBank/DDBJ databases">
        <title>Actinomadura physcomitrii sp. nov., a novel actinomycete isolated from moss [Physcomitrium sphaericum (Ludw) Fuernr].</title>
        <authorList>
            <person name="Zhuang X."/>
            <person name="Liu C."/>
        </authorList>
    </citation>
    <scope>NUCLEOTIDE SEQUENCE [LARGE SCALE GENOMIC DNA]</scope>
    <source>
        <strain evidence="7 8">HMC1</strain>
    </source>
</reference>
<feature type="transmembrane region" description="Helical" evidence="5">
    <location>
        <begin position="117"/>
        <end position="137"/>
    </location>
</feature>
<dbReference type="Gene3D" id="1.20.1250.20">
    <property type="entry name" value="MFS general substrate transporter like domains"/>
    <property type="match status" value="2"/>
</dbReference>
<dbReference type="AlphaFoldDB" id="A0A6H9YMY3"/>
<name>A0A6H9YMY3_9ACTN</name>
<accession>A0A6H9YMY3</accession>
<dbReference type="PANTHER" id="PTHR11360">
    <property type="entry name" value="MONOCARBOXYLATE TRANSPORTER"/>
    <property type="match status" value="1"/>
</dbReference>